<comment type="caution">
    <text evidence="3">The sequence shown here is derived from an EMBL/GenBank/DDBJ whole genome shotgun (WGS) entry which is preliminary data.</text>
</comment>
<dbReference type="RefSeq" id="WP_099154621.1">
    <property type="nucleotide sequence ID" value="NZ_PDUD01000046.1"/>
</dbReference>
<feature type="region of interest" description="Disordered" evidence="1">
    <location>
        <begin position="534"/>
        <end position="561"/>
    </location>
</feature>
<reference evidence="3 4" key="1">
    <citation type="submission" date="2017-10" db="EMBL/GenBank/DDBJ databases">
        <title>The draft genome sequence of Lewinella nigricans NBRC 102662.</title>
        <authorList>
            <person name="Wang K."/>
        </authorList>
    </citation>
    <scope>NUCLEOTIDE SEQUENCE [LARGE SCALE GENOMIC DNA]</scope>
    <source>
        <strain evidence="3 4">NBRC 102662</strain>
    </source>
</reference>
<dbReference type="OrthoDB" id="535891at2"/>
<name>A0A2D0N0U9_FLAN2</name>
<dbReference type="Proteomes" id="UP000223913">
    <property type="component" value="Unassembled WGS sequence"/>
</dbReference>
<evidence type="ECO:0000313" key="3">
    <source>
        <dbReference type="EMBL" id="PHN01998.1"/>
    </source>
</evidence>
<dbReference type="EMBL" id="PDUD01000046">
    <property type="protein sequence ID" value="PHN01998.1"/>
    <property type="molecule type" value="Genomic_DNA"/>
</dbReference>
<keyword evidence="4" id="KW-1185">Reference proteome</keyword>
<proteinExistence type="predicted"/>
<feature type="domain" description="DUF6603" evidence="2">
    <location>
        <begin position="573"/>
        <end position="1149"/>
    </location>
</feature>
<dbReference type="Pfam" id="PF20248">
    <property type="entry name" value="DUF6603"/>
    <property type="match status" value="1"/>
</dbReference>
<protein>
    <recommendedName>
        <fullName evidence="2">DUF6603 domain-containing protein</fullName>
    </recommendedName>
</protein>
<dbReference type="InterPro" id="IPR046538">
    <property type="entry name" value="DUF6603"/>
</dbReference>
<organism evidence="3 4">
    <name type="scientific">Flavilitoribacter nigricans (strain ATCC 23147 / DSM 23189 / NBRC 102662 / NCIMB 1420 / SS-2)</name>
    <name type="common">Lewinella nigricans</name>
    <dbReference type="NCBI Taxonomy" id="1122177"/>
    <lineage>
        <taxon>Bacteria</taxon>
        <taxon>Pseudomonadati</taxon>
        <taxon>Bacteroidota</taxon>
        <taxon>Saprospiria</taxon>
        <taxon>Saprospirales</taxon>
        <taxon>Lewinellaceae</taxon>
        <taxon>Flavilitoribacter</taxon>
    </lineage>
</organism>
<gene>
    <name evidence="3" type="ORF">CRP01_34395</name>
</gene>
<accession>A0A2D0N0U9</accession>
<evidence type="ECO:0000313" key="4">
    <source>
        <dbReference type="Proteomes" id="UP000223913"/>
    </source>
</evidence>
<evidence type="ECO:0000256" key="1">
    <source>
        <dbReference type="SAM" id="MobiDB-lite"/>
    </source>
</evidence>
<feature type="compositionally biased region" description="Basic and acidic residues" evidence="1">
    <location>
        <begin position="534"/>
        <end position="544"/>
    </location>
</feature>
<sequence length="1302" mass="146024">MAENTDNGLVQNAMGEMGDLFSWIQKALQDEQVRRTTLLSLGLDPDADKEDDGTAAEPPNLNLDNIQRYRKSVNPDEVAHQSAVAEAKKFVQFLKDYLKAFKADPLDLDEHLYRLFEIMASNYIRLRYPKAYYLFQVLGFLTEFNTAPVKVESSAGTNLVMGVVNTVPYGLLKVPRIALQNIWEFITHPIHYLESKARDLAANLPLDTKEDAEDYSLLFLLLPLIVGISDNDIDLEYLYGWDASVRKWSDDEPEALRVSSHGALLLADIRRNYQEKFPLPEEDIAAWVKVEKAVAEPADDIQKEIAAAYRRATLNWERGEWVDYISETFFSFSIKLPEEEGSEDSKQLGATMFFISKEDEPAELLESEGILRTPSGGLFVSLHGSGKMQYKITDNWKLGFELSSGNLLDFYLSSNADLNVMGDIRMDLSIMREKDPETGASYNLPNGSGTRLAIGDIELTGFLSKEDFGIELGLKENALIISSGKADGFLKEIMPGGDTPLKFSLATGVSKTKSYYFNHNIGFLNKLLGTEEEEKKTEAVDNTRSRSRSLARSAEKPAVKEEQAKPLDTVIPIHKDMGIAKFEKIDWSYGPVVDSEKLGGKIGVTCTFSSKIGPVFVRVEGIGMKLEASMPPAGVDLNNMELGYDFVTPSRVGLRIDAEIISGGGYLDFDPENHRYAGVLALNFMDIELAAIGLINTRLPNKQKGFSMLLSINVIFNPAYQLAYGFTLNGVGGLIGIHRTTKVRILQDRIRSGAITSIMFPQNVIENAPKIISDLRAVFPPKKKHYIVAPFLKIGWGTPTIVEIDLGILVEIPFKKRLILLGSVGMYLPNKAIEKRLVELHIDVFGDFNFAESYVLIEGRLRNSHVVGIKLTGGFAFVLDWGREPQFLMSVGGYHPRYKKPDRFPDIPRLTASIKVGSSVNLTCKYYQAITSNSFQLGIRADLLVRVGSARATGLLDFNALLQFDPFRFMVDIRISVGISYRGRTFAGVDLYFEFSGPKPWRAKGYAKIKILFFSLKVRFNISWGGKQEKALVSIKTERLLDQLHEQVAAPNNWSAKLAPGFSSGAALKKLEAEAQKERIFVHPSGYLEVRQMLLPLNKTLEKLGHKQVDKADFKITGYQIGKLMVKPAKPAHLREYFSRGQFENLSDEAQLSSADFELMNAGVAIKADKAFDFPQEFEKVASDFEDILLFPPERPAPSTTARSFGVEESSGFNWQQDRRKNILAARQFRRSDRAVDVFGLTEELPDYGAKQYRIARRDTLETPPEWEKQYFDTYSAAKDFLDYDFQGDASKWQILEAEVVL</sequence>
<evidence type="ECO:0000259" key="2">
    <source>
        <dbReference type="Pfam" id="PF20248"/>
    </source>
</evidence>